<protein>
    <submittedName>
        <fullName evidence="2">Uncharacterized protein</fullName>
    </submittedName>
</protein>
<evidence type="ECO:0000256" key="1">
    <source>
        <dbReference type="SAM" id="MobiDB-lite"/>
    </source>
</evidence>
<dbReference type="RefSeq" id="WP_220620076.1">
    <property type="nucleotide sequence ID" value="NZ_RKLR01000011.1"/>
</dbReference>
<comment type="caution">
    <text evidence="2">The sequence shown here is derived from an EMBL/GenBank/DDBJ whole genome shotgun (WGS) entry which is preliminary data.</text>
</comment>
<dbReference type="AlphaFoldDB" id="A0AAW4PV95"/>
<gene>
    <name evidence="2" type="ORF">EGH21_19475</name>
</gene>
<accession>A0AAW4PV95</accession>
<dbReference type="EMBL" id="RKLR01000011">
    <property type="protein sequence ID" value="MBX0325210.1"/>
    <property type="molecule type" value="Genomic_DNA"/>
</dbReference>
<evidence type="ECO:0000313" key="3">
    <source>
        <dbReference type="Proteomes" id="UP001430377"/>
    </source>
</evidence>
<reference evidence="2 3" key="1">
    <citation type="submission" date="2021-06" db="EMBL/GenBank/DDBJ databases">
        <title>Halomicroarcula sp. a new haloarchaeum isolated from saline soil.</title>
        <authorList>
            <person name="Duran-Viseras A."/>
            <person name="Sanchez-Porro C."/>
            <person name="Ventosa A."/>
        </authorList>
    </citation>
    <scope>NUCLEOTIDE SEQUENCE [LARGE SCALE GENOMIC DNA]</scope>
    <source>
        <strain evidence="2 3">F13</strain>
    </source>
</reference>
<evidence type="ECO:0000313" key="2">
    <source>
        <dbReference type="EMBL" id="MBX0325210.1"/>
    </source>
</evidence>
<name>A0AAW4PV95_9EURY</name>
<keyword evidence="3" id="KW-1185">Reference proteome</keyword>
<proteinExistence type="predicted"/>
<sequence length="138" mass="15413">MVEEQAEQEGLSASAYCEMVLKTHHDMEPEERHSRYSADKDLISTINDAVDDLVNSIDELQNDTTPDFEHLQSLRTMYVMALWELLKHEYSPEEREDAIKRAALRLADSQTGASALSEDDAEAADQVSSLASLLAPDS</sequence>
<feature type="region of interest" description="Disordered" evidence="1">
    <location>
        <begin position="110"/>
        <end position="138"/>
    </location>
</feature>
<organism evidence="2 3">
    <name type="scientific">Haloarcula rubra</name>
    <dbReference type="NCBI Taxonomy" id="2487747"/>
    <lineage>
        <taxon>Archaea</taxon>
        <taxon>Methanobacteriati</taxon>
        <taxon>Methanobacteriota</taxon>
        <taxon>Stenosarchaea group</taxon>
        <taxon>Halobacteria</taxon>
        <taxon>Halobacteriales</taxon>
        <taxon>Haloarculaceae</taxon>
        <taxon>Haloarcula</taxon>
    </lineage>
</organism>
<dbReference type="Proteomes" id="UP001430377">
    <property type="component" value="Unassembled WGS sequence"/>
</dbReference>